<dbReference type="RefSeq" id="WP_169414950.1">
    <property type="nucleotide sequence ID" value="NZ_JAAXKZ010000102.1"/>
</dbReference>
<evidence type="ECO:0000313" key="4">
    <source>
        <dbReference type="Proteomes" id="UP000586918"/>
    </source>
</evidence>
<organism evidence="3 4">
    <name type="scientific">Pseudonocardia bannensis</name>
    <dbReference type="NCBI Taxonomy" id="630973"/>
    <lineage>
        <taxon>Bacteria</taxon>
        <taxon>Bacillati</taxon>
        <taxon>Actinomycetota</taxon>
        <taxon>Actinomycetes</taxon>
        <taxon>Pseudonocardiales</taxon>
        <taxon>Pseudonocardiaceae</taxon>
        <taxon>Pseudonocardia</taxon>
    </lineage>
</organism>
<protein>
    <submittedName>
        <fullName evidence="3">DUF3153 domain-containing protein</fullName>
    </submittedName>
</protein>
<name>A0A848DP86_9PSEU</name>
<comment type="caution">
    <text evidence="3">The sequence shown here is derived from an EMBL/GenBank/DDBJ whole genome shotgun (WGS) entry which is preliminary data.</text>
</comment>
<dbReference type="AlphaFoldDB" id="A0A848DP86"/>
<keyword evidence="1" id="KW-1133">Transmembrane helix</keyword>
<reference evidence="3 4" key="1">
    <citation type="submission" date="2020-04" db="EMBL/GenBank/DDBJ databases">
        <authorList>
            <person name="Klaysubun C."/>
            <person name="Duangmal K."/>
            <person name="Lipun K."/>
        </authorList>
    </citation>
    <scope>NUCLEOTIDE SEQUENCE [LARGE SCALE GENOMIC DNA]</scope>
    <source>
        <strain evidence="3 4">DSM 45300</strain>
    </source>
</reference>
<feature type="transmembrane region" description="Helical" evidence="1">
    <location>
        <begin position="196"/>
        <end position="217"/>
    </location>
</feature>
<evidence type="ECO:0000313" key="3">
    <source>
        <dbReference type="EMBL" id="NMH94266.1"/>
    </source>
</evidence>
<evidence type="ECO:0000259" key="2">
    <source>
        <dbReference type="Pfam" id="PF21946"/>
    </source>
</evidence>
<keyword evidence="1" id="KW-0472">Membrane</keyword>
<feature type="domain" description="LppM" evidence="2">
    <location>
        <begin position="36"/>
        <end position="187"/>
    </location>
</feature>
<dbReference type="Proteomes" id="UP000586918">
    <property type="component" value="Unassembled WGS sequence"/>
</dbReference>
<dbReference type="EMBL" id="JAAXKZ010000102">
    <property type="protein sequence ID" value="NMH94266.1"/>
    <property type="molecule type" value="Genomic_DNA"/>
</dbReference>
<evidence type="ECO:0000256" key="1">
    <source>
        <dbReference type="SAM" id="Phobius"/>
    </source>
</evidence>
<dbReference type="Pfam" id="PF21946">
    <property type="entry name" value="LppM"/>
    <property type="match status" value="1"/>
</dbReference>
<gene>
    <name evidence="3" type="ORF">HF519_22325</name>
</gene>
<keyword evidence="1" id="KW-0812">Transmembrane</keyword>
<dbReference type="InterPro" id="IPR053807">
    <property type="entry name" value="LppM"/>
</dbReference>
<proteinExistence type="predicted"/>
<accession>A0A848DP86</accession>
<keyword evidence="4" id="KW-1185">Reference proteome</keyword>
<sequence>MASPAPHAPHRTRRRVLPLLVLAVLLAGTLLGGCARVRTALAVQPDDTVVGEIVLATPETGPQDTGPTVTLPEELESDVDVSEYRQDGYAGSVLRFSGLTFDQLSALTAAAGPAGDRTELVLRRAGNRVLVGGKVDLTTVPVDRADFQLKISFPGTVIETNGDAESGTVSWTFTPGEVGDISAAVAYADPNAPSPVGWTLGLSLLVAAAAGVVVLLARRTRNPPLTPPIR</sequence>